<keyword evidence="2" id="KW-1185">Reference proteome</keyword>
<proteinExistence type="predicted"/>
<sequence length="109" mass="12266">MDKNLRYRINFLNNGKTYELYARDVYQDELYGFVTIEGLLFGERTQVVVDPSEERLRTEFEGVERFHVPMHALIRIDEVTAVGTPRIHDVGTAGGNVHAFPGLPGKGGS</sequence>
<gene>
    <name evidence="1" type="ORF">TVD_09570</name>
</gene>
<evidence type="ECO:0008006" key="3">
    <source>
        <dbReference type="Google" id="ProtNLM"/>
    </source>
</evidence>
<accession>A0A0G3G5D8</accession>
<dbReference type="KEGG" id="tvr:TVD_09570"/>
<dbReference type="AlphaFoldDB" id="A0A0G3G5D8"/>
<dbReference type="Pfam" id="PF08850">
    <property type="entry name" value="DUF1820"/>
    <property type="match status" value="1"/>
</dbReference>
<protein>
    <recommendedName>
        <fullName evidence="3">DUF1820 domain-containing protein</fullName>
    </recommendedName>
</protein>
<dbReference type="EMBL" id="CP011367">
    <property type="protein sequence ID" value="AKJ95589.1"/>
    <property type="molecule type" value="Genomic_DNA"/>
</dbReference>
<dbReference type="PIRSF" id="PIRSF028538">
    <property type="entry name" value="DUF1820"/>
    <property type="match status" value="1"/>
</dbReference>
<dbReference type="STRING" id="106634.TVD_09570"/>
<evidence type="ECO:0000313" key="2">
    <source>
        <dbReference type="Proteomes" id="UP000064201"/>
    </source>
</evidence>
<reference evidence="1 2" key="1">
    <citation type="submission" date="2015-04" db="EMBL/GenBank/DDBJ databases">
        <title>Complete Sequence for the Genome of the Thioalkalivibrio versutus D301.</title>
        <authorList>
            <person name="Mu T."/>
            <person name="Zhou J."/>
            <person name="Xu X."/>
        </authorList>
    </citation>
    <scope>NUCLEOTIDE SEQUENCE [LARGE SCALE GENOMIC DNA]</scope>
    <source>
        <strain evidence="1 2">D301</strain>
    </source>
</reference>
<dbReference type="Proteomes" id="UP000064201">
    <property type="component" value="Chromosome"/>
</dbReference>
<dbReference type="PATRIC" id="fig|106634.4.peg.1959"/>
<evidence type="ECO:0000313" key="1">
    <source>
        <dbReference type="EMBL" id="AKJ95589.1"/>
    </source>
</evidence>
<organism evidence="1 2">
    <name type="scientific">Thioalkalivibrio versutus</name>
    <dbReference type="NCBI Taxonomy" id="106634"/>
    <lineage>
        <taxon>Bacteria</taxon>
        <taxon>Pseudomonadati</taxon>
        <taxon>Pseudomonadota</taxon>
        <taxon>Gammaproteobacteria</taxon>
        <taxon>Chromatiales</taxon>
        <taxon>Ectothiorhodospiraceae</taxon>
        <taxon>Thioalkalivibrio</taxon>
    </lineage>
</organism>
<dbReference type="InterPro" id="IPR014949">
    <property type="entry name" value="DUF1820"/>
</dbReference>
<dbReference type="RefSeq" id="WP_047251479.1">
    <property type="nucleotide sequence ID" value="NZ_CP011367.1"/>
</dbReference>
<name>A0A0G3G5D8_9GAMM</name>
<dbReference type="OrthoDB" id="5641137at2"/>